<dbReference type="EMBL" id="CP032544">
    <property type="protein sequence ID" value="AZJ31316.1"/>
    <property type="molecule type" value="Genomic_DNA"/>
</dbReference>
<feature type="domain" description="TonB C-terminal" evidence="1">
    <location>
        <begin position="143"/>
        <end position="234"/>
    </location>
</feature>
<gene>
    <name evidence="2" type="ORF">D6200_01515</name>
</gene>
<accession>A0ABM7CC59</accession>
<dbReference type="Gene3D" id="3.30.1150.10">
    <property type="match status" value="1"/>
</dbReference>
<name>A0ABM7CC59_9FLAO</name>
<evidence type="ECO:0000313" key="3">
    <source>
        <dbReference type="Proteomes" id="UP000269693"/>
    </source>
</evidence>
<keyword evidence="3" id="KW-1185">Reference proteome</keyword>
<protein>
    <recommendedName>
        <fullName evidence="1">TonB C-terminal domain-containing protein</fullName>
    </recommendedName>
</protein>
<organism evidence="2 3">
    <name type="scientific">Tenacibaculum mesophilum</name>
    <dbReference type="NCBI Taxonomy" id="104268"/>
    <lineage>
        <taxon>Bacteria</taxon>
        <taxon>Pseudomonadati</taxon>
        <taxon>Bacteroidota</taxon>
        <taxon>Flavobacteriia</taxon>
        <taxon>Flavobacteriales</taxon>
        <taxon>Flavobacteriaceae</taxon>
        <taxon>Tenacibaculum</taxon>
    </lineage>
</organism>
<proteinExistence type="predicted"/>
<dbReference type="PROSITE" id="PS52015">
    <property type="entry name" value="TONB_CTD"/>
    <property type="match status" value="1"/>
</dbReference>
<reference evidence="2 3" key="1">
    <citation type="submission" date="2018-09" db="EMBL/GenBank/DDBJ databases">
        <title>Insights into the microbiota of Asian seabass (Lates calcarifer) with tenacibaculosis symptoms and description of sp. nov. Tenacibaculum singaporense.</title>
        <authorList>
            <person name="Miyake S."/>
            <person name="Soh M."/>
            <person name="Azman M.N."/>
            <person name="Ngoh S.Y."/>
            <person name="Orban L."/>
            <person name="Seedorf H."/>
        </authorList>
    </citation>
    <scope>NUCLEOTIDE SEQUENCE [LARGE SCALE GENOMIC DNA]</scope>
    <source>
        <strain evidence="2 3">DSM 13764</strain>
    </source>
</reference>
<dbReference type="SUPFAM" id="SSF74653">
    <property type="entry name" value="TolA/TonB C-terminal domain"/>
    <property type="match status" value="1"/>
</dbReference>
<sequence length="234" mass="26689">MIFTSSNKLLSLMKTTFLFLTFFLFISITLEAQEVCTKPEDNTIDLNIISMDKCEIGKENQIPRKKTTQTLTARNRIKKVRKITQKNQSSLNASSKVSIITTNNDLSIQNSLKSQTKEILFSVVEQVPLFPKCKNSSNENAKKCFKDNMQKHFSKNYYPEVFSEEGIRGRILIQFTIDIYGLPKNIQVVSSKPSDIITNEINRIINKLPQLESGKEKGIPVDVTYSFPINLILN</sequence>
<dbReference type="Pfam" id="PF03544">
    <property type="entry name" value="TonB_C"/>
    <property type="match status" value="1"/>
</dbReference>
<dbReference type="Proteomes" id="UP000269693">
    <property type="component" value="Chromosome"/>
</dbReference>
<evidence type="ECO:0000259" key="1">
    <source>
        <dbReference type="PROSITE" id="PS52015"/>
    </source>
</evidence>
<evidence type="ECO:0000313" key="2">
    <source>
        <dbReference type="EMBL" id="AZJ31316.1"/>
    </source>
</evidence>
<dbReference type="InterPro" id="IPR037682">
    <property type="entry name" value="TonB_C"/>
</dbReference>